<feature type="transmembrane region" description="Helical" evidence="1">
    <location>
        <begin position="326"/>
        <end position="344"/>
    </location>
</feature>
<proteinExistence type="predicted"/>
<evidence type="ECO:0008006" key="3">
    <source>
        <dbReference type="Google" id="ProtNLM"/>
    </source>
</evidence>
<feature type="transmembrane region" description="Helical" evidence="1">
    <location>
        <begin position="230"/>
        <end position="251"/>
    </location>
</feature>
<organism evidence="2">
    <name type="scientific">Eutreptiella gymnastica</name>
    <dbReference type="NCBI Taxonomy" id="73025"/>
    <lineage>
        <taxon>Eukaryota</taxon>
        <taxon>Discoba</taxon>
        <taxon>Euglenozoa</taxon>
        <taxon>Euglenida</taxon>
        <taxon>Spirocuta</taxon>
        <taxon>Euglenophyceae</taxon>
        <taxon>Eutreptiales</taxon>
        <taxon>Eutreptiaceae</taxon>
        <taxon>Eutreptiella</taxon>
    </lineage>
</organism>
<feature type="transmembrane region" description="Helical" evidence="1">
    <location>
        <begin position="133"/>
        <end position="150"/>
    </location>
</feature>
<feature type="transmembrane region" description="Helical" evidence="1">
    <location>
        <begin position="187"/>
        <end position="209"/>
    </location>
</feature>
<accession>A0A7S4CXM0</accession>
<reference evidence="2" key="1">
    <citation type="submission" date="2021-01" db="EMBL/GenBank/DDBJ databases">
        <authorList>
            <person name="Corre E."/>
            <person name="Pelletier E."/>
            <person name="Niang G."/>
            <person name="Scheremetjew M."/>
            <person name="Finn R."/>
            <person name="Kale V."/>
            <person name="Holt S."/>
            <person name="Cochrane G."/>
            <person name="Meng A."/>
            <person name="Brown T."/>
            <person name="Cohen L."/>
        </authorList>
    </citation>
    <scope>NUCLEOTIDE SEQUENCE</scope>
    <source>
        <strain evidence="2">CCMP1594</strain>
    </source>
</reference>
<keyword evidence="1" id="KW-0472">Membrane</keyword>
<dbReference type="EMBL" id="HBJA01058194">
    <property type="protein sequence ID" value="CAE0809459.1"/>
    <property type="molecule type" value="Transcribed_RNA"/>
</dbReference>
<name>A0A7S4CXM0_9EUGL</name>
<keyword evidence="1" id="KW-1133">Transmembrane helix</keyword>
<keyword evidence="1" id="KW-0812">Transmembrane</keyword>
<evidence type="ECO:0000256" key="1">
    <source>
        <dbReference type="SAM" id="Phobius"/>
    </source>
</evidence>
<feature type="transmembrane region" description="Helical" evidence="1">
    <location>
        <begin position="271"/>
        <end position="290"/>
    </location>
</feature>
<feature type="transmembrane region" description="Helical" evidence="1">
    <location>
        <begin position="159"/>
        <end position="175"/>
    </location>
</feature>
<dbReference type="AlphaFoldDB" id="A0A7S4CXM0"/>
<sequence length="402" mass="43969">MGPWGRAMAWLSVPAAPWSSVVLGRLQHLGGAVALACALAAWECMGQLLQDIQREYSKPFFVVWTMHSGYISLVMVVLPMILMQYCCSGVGYSPPKGWLKCFLRASLINVLLLLADCVWCQSLPLTLMAANNAVYQSLGIFVYILSVLLLRESFTVDKTAAIILCVIGMCIVAFTTEIHGKIRSEPWGYGLALLSAFIFALYEVLFKLMDTDSRVQGGFPASRFPLLKHVLDTLVTVLLMGVSNLLLLWPIVLLANVTHIEVWEAPGDAALGRMVLNGVAGTLYAGSFLVGVALTTPFFMSMGLVFLVPLGYAVDLLRGNVRFEEIQPATLAGAGLVMIGFLVINLQMGPKRREEDDTIYLTLEPDGEEIQEPDGDEASVEEMAAIEPEVEQQRAIFELGDV</sequence>
<feature type="transmembrane region" description="Helical" evidence="1">
    <location>
        <begin position="64"/>
        <end position="86"/>
    </location>
</feature>
<feature type="transmembrane region" description="Helical" evidence="1">
    <location>
        <begin position="297"/>
        <end position="314"/>
    </location>
</feature>
<dbReference type="PANTHER" id="PTHR19346:SF4">
    <property type="entry name" value="SUGAR PHOSPHATE TRANSPORTER DOMAIN-CONTAINING PROTEIN"/>
    <property type="match status" value="1"/>
</dbReference>
<dbReference type="PANTHER" id="PTHR19346">
    <property type="entry name" value="SUGAR PHOSPHATE TRANSPORTER DOMAIN-CONTAINING PROTEIN"/>
    <property type="match status" value="1"/>
</dbReference>
<dbReference type="InterPro" id="IPR026505">
    <property type="entry name" value="Solute_c_fam_35_mem_F3/F4"/>
</dbReference>
<protein>
    <recommendedName>
        <fullName evidence="3">EamA domain-containing protein</fullName>
    </recommendedName>
</protein>
<gene>
    <name evidence="2" type="ORF">EGYM00163_LOCUS20591</name>
</gene>
<evidence type="ECO:0000313" key="2">
    <source>
        <dbReference type="EMBL" id="CAE0809459.1"/>
    </source>
</evidence>